<dbReference type="OrthoDB" id="2499463at2759"/>
<dbReference type="GO" id="GO:0003676">
    <property type="term" value="F:nucleic acid binding"/>
    <property type="evidence" value="ECO:0007669"/>
    <property type="project" value="InterPro"/>
</dbReference>
<dbReference type="InterPro" id="IPR027417">
    <property type="entry name" value="P-loop_NTPase"/>
</dbReference>
<dbReference type="EMBL" id="JACGCI010000004">
    <property type="protein sequence ID" value="KAF6764175.1"/>
    <property type="molecule type" value="Genomic_DNA"/>
</dbReference>
<comment type="caution">
    <text evidence="2">The sequence shown here is derived from an EMBL/GenBank/DDBJ whole genome shotgun (WGS) entry which is preliminary data.</text>
</comment>
<dbReference type="Pfam" id="PF00270">
    <property type="entry name" value="DEAD"/>
    <property type="match status" value="1"/>
</dbReference>
<proteinExistence type="predicted"/>
<dbReference type="Gene3D" id="3.40.50.300">
    <property type="entry name" value="P-loop containing nucleotide triphosphate hydrolases"/>
    <property type="match status" value="1"/>
</dbReference>
<gene>
    <name evidence="2" type="ORF">DFP72DRAFT_1163206</name>
</gene>
<evidence type="ECO:0000259" key="1">
    <source>
        <dbReference type="Pfam" id="PF00270"/>
    </source>
</evidence>
<feature type="domain" description="DEAD/DEAH-box helicase" evidence="1">
    <location>
        <begin position="17"/>
        <end position="86"/>
    </location>
</feature>
<keyword evidence="3" id="KW-1185">Reference proteome</keyword>
<sequence length="145" mass="16331">MEREFYWKFGKPAHEWQLDVAEALLLGLHCVVIAGTGMGKTMPFMLPLLQDKKAKTITISPLKVLQEDQAARFKAMDITAAAVNGDAWSSQRHKTRLPGGSLPFFQNVWDRDKYYGILCRIPLRRPLEARTTLSCSTPRGTARAL</sequence>
<dbReference type="GO" id="GO:0005524">
    <property type="term" value="F:ATP binding"/>
    <property type="evidence" value="ECO:0007669"/>
    <property type="project" value="InterPro"/>
</dbReference>
<dbReference type="AlphaFoldDB" id="A0A8H6IEL9"/>
<organism evidence="2 3">
    <name type="scientific">Ephemerocybe angulata</name>
    <dbReference type="NCBI Taxonomy" id="980116"/>
    <lineage>
        <taxon>Eukaryota</taxon>
        <taxon>Fungi</taxon>
        <taxon>Dikarya</taxon>
        <taxon>Basidiomycota</taxon>
        <taxon>Agaricomycotina</taxon>
        <taxon>Agaricomycetes</taxon>
        <taxon>Agaricomycetidae</taxon>
        <taxon>Agaricales</taxon>
        <taxon>Agaricineae</taxon>
        <taxon>Psathyrellaceae</taxon>
        <taxon>Ephemerocybe</taxon>
    </lineage>
</organism>
<name>A0A8H6IEL9_9AGAR</name>
<dbReference type="SUPFAM" id="SSF52540">
    <property type="entry name" value="P-loop containing nucleoside triphosphate hydrolases"/>
    <property type="match status" value="1"/>
</dbReference>
<evidence type="ECO:0000313" key="3">
    <source>
        <dbReference type="Proteomes" id="UP000521943"/>
    </source>
</evidence>
<protein>
    <recommendedName>
        <fullName evidence="1">DEAD/DEAH-box helicase domain-containing protein</fullName>
    </recommendedName>
</protein>
<accession>A0A8H6IEL9</accession>
<reference evidence="2 3" key="1">
    <citation type="submission" date="2020-07" db="EMBL/GenBank/DDBJ databases">
        <title>Comparative genomics of pyrophilous fungi reveals a link between fire events and developmental genes.</title>
        <authorList>
            <consortium name="DOE Joint Genome Institute"/>
            <person name="Steindorff A.S."/>
            <person name="Carver A."/>
            <person name="Calhoun S."/>
            <person name="Stillman K."/>
            <person name="Liu H."/>
            <person name="Lipzen A."/>
            <person name="Pangilinan J."/>
            <person name="Labutti K."/>
            <person name="Bruns T.D."/>
            <person name="Grigoriev I.V."/>
        </authorList>
    </citation>
    <scope>NUCLEOTIDE SEQUENCE [LARGE SCALE GENOMIC DNA]</scope>
    <source>
        <strain evidence="2 3">CBS 144469</strain>
    </source>
</reference>
<dbReference type="InterPro" id="IPR011545">
    <property type="entry name" value="DEAD/DEAH_box_helicase_dom"/>
</dbReference>
<dbReference type="Proteomes" id="UP000521943">
    <property type="component" value="Unassembled WGS sequence"/>
</dbReference>
<evidence type="ECO:0000313" key="2">
    <source>
        <dbReference type="EMBL" id="KAF6764175.1"/>
    </source>
</evidence>